<reference evidence="2" key="1">
    <citation type="submission" date="2013-09" db="EMBL/GenBank/DDBJ databases">
        <title>Corchorus olitorius genome sequencing.</title>
        <authorList>
            <person name="Alam M."/>
            <person name="Haque M.S."/>
            <person name="Islam M.S."/>
            <person name="Emdad E.M."/>
            <person name="Islam M.M."/>
            <person name="Ahmed B."/>
            <person name="Halim A."/>
            <person name="Hossen Q.M.M."/>
            <person name="Hossain M.Z."/>
            <person name="Ahmed R."/>
            <person name="Khan M.M."/>
            <person name="Islam R."/>
            <person name="Rashid M.M."/>
            <person name="Khan S.A."/>
            <person name="Rahman M.S."/>
            <person name="Alam M."/>
            <person name="Yahiya A.S."/>
            <person name="Khan M.S."/>
            <person name="Azam M.S."/>
            <person name="Haque T."/>
            <person name="Lashkar M.Z.H."/>
            <person name="Akhand A.I."/>
            <person name="Morshed G."/>
            <person name="Roy S."/>
            <person name="Uddin K.S."/>
            <person name="Rabeya T."/>
            <person name="Hossain A.S."/>
            <person name="Chowdhury A."/>
            <person name="Snigdha A.R."/>
            <person name="Mortoza M.S."/>
            <person name="Matin S.A."/>
            <person name="Hoque S.M.E."/>
            <person name="Islam M.K."/>
            <person name="Roy D.K."/>
            <person name="Haider R."/>
            <person name="Moosa M.M."/>
            <person name="Elias S.M."/>
            <person name="Hasan A.M."/>
            <person name="Jahan S."/>
            <person name="Shafiuddin M."/>
            <person name="Mahmood N."/>
            <person name="Shommy N.S."/>
        </authorList>
    </citation>
    <scope>NUCLEOTIDE SEQUENCE [LARGE SCALE GENOMIC DNA]</scope>
    <source>
        <strain evidence="2">cv. O-4</strain>
    </source>
</reference>
<comment type="caution">
    <text evidence="1">The sequence shown here is derived from an EMBL/GenBank/DDBJ whole genome shotgun (WGS) entry which is preliminary data.</text>
</comment>
<accession>A0A1R3G8P2</accession>
<dbReference type="EMBL" id="AWUE01023251">
    <property type="protein sequence ID" value="OMO54468.1"/>
    <property type="molecule type" value="Genomic_DNA"/>
</dbReference>
<gene>
    <name evidence="1" type="ORF">COLO4_36474</name>
</gene>
<evidence type="ECO:0000313" key="2">
    <source>
        <dbReference type="Proteomes" id="UP000187203"/>
    </source>
</evidence>
<proteinExistence type="predicted"/>
<keyword evidence="2" id="KW-1185">Reference proteome</keyword>
<dbReference type="Proteomes" id="UP000187203">
    <property type="component" value="Unassembled WGS sequence"/>
</dbReference>
<dbReference type="AlphaFoldDB" id="A0A1R3G8P2"/>
<protein>
    <submittedName>
        <fullName evidence="1">Uncharacterized protein</fullName>
    </submittedName>
</protein>
<organism evidence="1 2">
    <name type="scientific">Corchorus olitorius</name>
    <dbReference type="NCBI Taxonomy" id="93759"/>
    <lineage>
        <taxon>Eukaryota</taxon>
        <taxon>Viridiplantae</taxon>
        <taxon>Streptophyta</taxon>
        <taxon>Embryophyta</taxon>
        <taxon>Tracheophyta</taxon>
        <taxon>Spermatophyta</taxon>
        <taxon>Magnoliopsida</taxon>
        <taxon>eudicotyledons</taxon>
        <taxon>Gunneridae</taxon>
        <taxon>Pentapetalae</taxon>
        <taxon>rosids</taxon>
        <taxon>malvids</taxon>
        <taxon>Malvales</taxon>
        <taxon>Malvaceae</taxon>
        <taxon>Grewioideae</taxon>
        <taxon>Apeibeae</taxon>
        <taxon>Corchorus</taxon>
    </lineage>
</organism>
<sequence length="60" mass="6425">MTCAGHVITSCQKEIPTWHAEKPTSGPDGETVPYAPVRTIGGFKNKRISPLRSALFAISA</sequence>
<evidence type="ECO:0000313" key="1">
    <source>
        <dbReference type="EMBL" id="OMO54468.1"/>
    </source>
</evidence>
<name>A0A1R3G8P2_9ROSI</name>